<dbReference type="PANTHER" id="PTHR31286:SF180">
    <property type="entry name" value="OS10G0362600 PROTEIN"/>
    <property type="match status" value="1"/>
</dbReference>
<feature type="domain" description="DUF4283" evidence="1">
    <location>
        <begin position="5"/>
        <end position="71"/>
    </location>
</feature>
<keyword evidence="3" id="KW-1185">Reference proteome</keyword>
<evidence type="ECO:0000313" key="3">
    <source>
        <dbReference type="Proteomes" id="UP001179952"/>
    </source>
</evidence>
<dbReference type="PANTHER" id="PTHR31286">
    <property type="entry name" value="GLYCINE-RICH CELL WALL STRUCTURAL PROTEIN 1.8-LIKE"/>
    <property type="match status" value="1"/>
</dbReference>
<dbReference type="AlphaFoldDB" id="A0AAV9AFB7"/>
<protein>
    <recommendedName>
        <fullName evidence="1">DUF4283 domain-containing protein</fullName>
    </recommendedName>
</protein>
<dbReference type="EMBL" id="JAUJYN010000010">
    <property type="protein sequence ID" value="KAK1262687.1"/>
    <property type="molecule type" value="Genomic_DNA"/>
</dbReference>
<accession>A0AAV9AFB7</accession>
<gene>
    <name evidence="2" type="ORF">QJS04_geneDACA020452</name>
</gene>
<organism evidence="2 3">
    <name type="scientific">Acorus gramineus</name>
    <name type="common">Dwarf sweet flag</name>
    <dbReference type="NCBI Taxonomy" id="55184"/>
    <lineage>
        <taxon>Eukaryota</taxon>
        <taxon>Viridiplantae</taxon>
        <taxon>Streptophyta</taxon>
        <taxon>Embryophyta</taxon>
        <taxon>Tracheophyta</taxon>
        <taxon>Spermatophyta</taxon>
        <taxon>Magnoliopsida</taxon>
        <taxon>Liliopsida</taxon>
        <taxon>Acoraceae</taxon>
        <taxon>Acorus</taxon>
    </lineage>
</organism>
<proteinExistence type="predicted"/>
<dbReference type="InterPro" id="IPR040256">
    <property type="entry name" value="At4g02000-like"/>
</dbReference>
<comment type="caution">
    <text evidence="2">The sequence shown here is derived from an EMBL/GenBank/DDBJ whole genome shotgun (WGS) entry which is preliminary data.</text>
</comment>
<reference evidence="2" key="1">
    <citation type="journal article" date="2023" name="Nat. Commun.">
        <title>Diploid and tetraploid genomes of Acorus and the evolution of monocots.</title>
        <authorList>
            <person name="Ma L."/>
            <person name="Liu K.W."/>
            <person name="Li Z."/>
            <person name="Hsiao Y.Y."/>
            <person name="Qi Y."/>
            <person name="Fu T."/>
            <person name="Tang G.D."/>
            <person name="Zhang D."/>
            <person name="Sun W.H."/>
            <person name="Liu D.K."/>
            <person name="Li Y."/>
            <person name="Chen G.Z."/>
            <person name="Liu X.D."/>
            <person name="Liao X.Y."/>
            <person name="Jiang Y.T."/>
            <person name="Yu X."/>
            <person name="Hao Y."/>
            <person name="Huang J."/>
            <person name="Zhao X.W."/>
            <person name="Ke S."/>
            <person name="Chen Y.Y."/>
            <person name="Wu W.L."/>
            <person name="Hsu J.L."/>
            <person name="Lin Y.F."/>
            <person name="Huang M.D."/>
            <person name="Li C.Y."/>
            <person name="Huang L."/>
            <person name="Wang Z.W."/>
            <person name="Zhao X."/>
            <person name="Zhong W.Y."/>
            <person name="Peng D.H."/>
            <person name="Ahmad S."/>
            <person name="Lan S."/>
            <person name="Zhang J.S."/>
            <person name="Tsai W.C."/>
            <person name="Van de Peer Y."/>
            <person name="Liu Z.J."/>
        </authorList>
    </citation>
    <scope>NUCLEOTIDE SEQUENCE</scope>
    <source>
        <strain evidence="2">SCP</strain>
    </source>
</reference>
<name>A0AAV9AFB7_ACOGR</name>
<evidence type="ECO:0000313" key="2">
    <source>
        <dbReference type="EMBL" id="KAK1262687.1"/>
    </source>
</evidence>
<dbReference type="Proteomes" id="UP001179952">
    <property type="component" value="Unassembled WGS sequence"/>
</dbReference>
<sequence length="259" mass="29211">MSSVRKPYYKTFIEYLNRVWKSKGHLEVLMRGGGFFVVRFSCEDDLNKVIEGGPWLMGGRPIVLRQWHRGMQMEMERLETIPIWIRFPQLPLHLWGKRMLSKLSSVIGVPLNMDLATANHTRIEYARICVEISAHSTLPEYIRLSEDGVLKEIKVACKACNTFGHSEAQCILSGRHQAQENTKPAHATQKVQENVIYPKGGPAGVWVPITHAKTKAAPLPHVPQQVSQSNSFMALADVNEEVLISEDQFIAAPIFDAIL</sequence>
<evidence type="ECO:0000259" key="1">
    <source>
        <dbReference type="Pfam" id="PF14111"/>
    </source>
</evidence>
<dbReference type="Pfam" id="PF14111">
    <property type="entry name" value="DUF4283"/>
    <property type="match status" value="1"/>
</dbReference>
<dbReference type="InterPro" id="IPR025558">
    <property type="entry name" value="DUF4283"/>
</dbReference>
<reference evidence="2" key="2">
    <citation type="submission" date="2023-06" db="EMBL/GenBank/DDBJ databases">
        <authorList>
            <person name="Ma L."/>
            <person name="Liu K.-W."/>
            <person name="Li Z."/>
            <person name="Hsiao Y.-Y."/>
            <person name="Qi Y."/>
            <person name="Fu T."/>
            <person name="Tang G."/>
            <person name="Zhang D."/>
            <person name="Sun W.-H."/>
            <person name="Liu D.-K."/>
            <person name="Li Y."/>
            <person name="Chen G.-Z."/>
            <person name="Liu X.-D."/>
            <person name="Liao X.-Y."/>
            <person name="Jiang Y.-T."/>
            <person name="Yu X."/>
            <person name="Hao Y."/>
            <person name="Huang J."/>
            <person name="Zhao X.-W."/>
            <person name="Ke S."/>
            <person name="Chen Y.-Y."/>
            <person name="Wu W.-L."/>
            <person name="Hsu J.-L."/>
            <person name="Lin Y.-F."/>
            <person name="Huang M.-D."/>
            <person name="Li C.-Y."/>
            <person name="Huang L."/>
            <person name="Wang Z.-W."/>
            <person name="Zhao X."/>
            <person name="Zhong W.-Y."/>
            <person name="Peng D.-H."/>
            <person name="Ahmad S."/>
            <person name="Lan S."/>
            <person name="Zhang J.-S."/>
            <person name="Tsai W.-C."/>
            <person name="Van De Peer Y."/>
            <person name="Liu Z.-J."/>
        </authorList>
    </citation>
    <scope>NUCLEOTIDE SEQUENCE</scope>
    <source>
        <strain evidence="2">SCP</strain>
        <tissue evidence="2">Leaves</tissue>
    </source>
</reference>